<dbReference type="PANTHER" id="PTHR12806:SF0">
    <property type="entry name" value="VACUOLAR-SORTING PROTEIN SNF8"/>
    <property type="match status" value="1"/>
</dbReference>
<evidence type="ECO:0000256" key="3">
    <source>
        <dbReference type="ARBA" id="ARBA00009834"/>
    </source>
</evidence>
<comment type="similarity">
    <text evidence="3 9">Belongs to the SNF8 family.</text>
</comment>
<dbReference type="Pfam" id="PF04157">
    <property type="entry name" value="EAP30"/>
    <property type="match status" value="1"/>
</dbReference>
<reference evidence="11" key="1">
    <citation type="submission" date="2022-08" db="EMBL/GenBank/DDBJ databases">
        <title>Novel sulfate-reducing endosymbionts in the free-living metamonad Anaeramoeba.</title>
        <authorList>
            <person name="Jerlstrom-Hultqvist J."/>
            <person name="Cepicka I."/>
            <person name="Gallot-Lavallee L."/>
            <person name="Salas-Leiva D."/>
            <person name="Curtis B.A."/>
            <person name="Zahonova K."/>
            <person name="Pipaliya S."/>
            <person name="Dacks J."/>
            <person name="Roger A.J."/>
        </authorList>
    </citation>
    <scope>NUCLEOTIDE SEQUENCE</scope>
    <source>
        <strain evidence="11">Schooner1</strain>
    </source>
</reference>
<keyword evidence="13" id="KW-1185">Reference proteome</keyword>
<comment type="subunit">
    <text evidence="9">Component of the endosomal sorting complex required for transport II (ESCRT-II).</text>
</comment>
<dbReference type="PANTHER" id="PTHR12806">
    <property type="entry name" value="EAP30 SUBUNIT OF ELL COMPLEX"/>
    <property type="match status" value="1"/>
</dbReference>
<dbReference type="Gene3D" id="1.10.10.10">
    <property type="entry name" value="Winged helix-like DNA-binding domain superfamily/Winged helix DNA-binding domain"/>
    <property type="match status" value="2"/>
</dbReference>
<evidence type="ECO:0000256" key="9">
    <source>
        <dbReference type="PIRNR" id="PIRNR017215"/>
    </source>
</evidence>
<keyword evidence="5" id="KW-0963">Cytoplasm</keyword>
<dbReference type="Proteomes" id="UP001146793">
    <property type="component" value="Unassembled WGS sequence"/>
</dbReference>
<keyword evidence="4 9" id="KW-0813">Transport</keyword>
<keyword evidence="8" id="KW-0472">Membrane</keyword>
<evidence type="ECO:0000256" key="8">
    <source>
        <dbReference type="ARBA" id="ARBA00023136"/>
    </source>
</evidence>
<name>A0AAV7Y2K8_9EUKA</name>
<dbReference type="Proteomes" id="UP001150062">
    <property type="component" value="Unassembled WGS sequence"/>
</dbReference>
<dbReference type="FunFam" id="1.10.10.10:FF:000085">
    <property type="entry name" value="Vacuolar-sorting protein SNF8"/>
    <property type="match status" value="1"/>
</dbReference>
<evidence type="ECO:0000313" key="13">
    <source>
        <dbReference type="Proteomes" id="UP001150062"/>
    </source>
</evidence>
<dbReference type="FunFam" id="1.10.10.10:FF:000397">
    <property type="entry name" value="Vacuolar-sorting protein SNF8"/>
    <property type="match status" value="1"/>
</dbReference>
<dbReference type="PIRSF" id="PIRSF017215">
    <property type="entry name" value="ESCRT2_Vps22"/>
    <property type="match status" value="1"/>
</dbReference>
<evidence type="ECO:0000256" key="1">
    <source>
        <dbReference type="ARBA" id="ARBA00004481"/>
    </source>
</evidence>
<comment type="caution">
    <text evidence="10">The sequence shown here is derived from an EMBL/GenBank/DDBJ whole genome shotgun (WGS) entry which is preliminary data.</text>
</comment>
<evidence type="ECO:0000313" key="11">
    <source>
        <dbReference type="EMBL" id="KAJ6251227.1"/>
    </source>
</evidence>
<dbReference type="InterPro" id="IPR040608">
    <property type="entry name" value="Snf8/Vps36"/>
</dbReference>
<evidence type="ECO:0000313" key="10">
    <source>
        <dbReference type="EMBL" id="KAJ3424111.1"/>
    </source>
</evidence>
<keyword evidence="6" id="KW-0967">Endosome</keyword>
<keyword evidence="7 9" id="KW-0653">Protein transport</keyword>
<dbReference type="SUPFAM" id="SSF46785">
    <property type="entry name" value="Winged helix' DNA-binding domain"/>
    <property type="match status" value="2"/>
</dbReference>
<dbReference type="InterPro" id="IPR016689">
    <property type="entry name" value="ESCRT-2_cplx_Snf8"/>
</dbReference>
<protein>
    <submittedName>
        <fullName evidence="10">Eap30 subunit of ell complex</fullName>
    </submittedName>
</protein>
<reference evidence="10" key="2">
    <citation type="submission" date="2022-08" db="EMBL/GenBank/DDBJ databases">
        <title>Novel sulphate-reducing endosymbionts in the free-living metamonad Anaeramoeba.</title>
        <authorList>
            <person name="Jerlstrom-Hultqvist J."/>
            <person name="Cepicka I."/>
            <person name="Gallot-Lavallee L."/>
            <person name="Salas-Leiva D."/>
            <person name="Curtis B.A."/>
            <person name="Zahonova K."/>
            <person name="Pipaliya S."/>
            <person name="Dacks J."/>
            <person name="Roger A.J."/>
        </authorList>
    </citation>
    <scope>NUCLEOTIDE SEQUENCE</scope>
    <source>
        <strain evidence="10">Busselton2</strain>
    </source>
</reference>
<dbReference type="EMBL" id="JAOAOG010000066">
    <property type="protein sequence ID" value="KAJ6251227.1"/>
    <property type="molecule type" value="Genomic_DNA"/>
</dbReference>
<evidence type="ECO:0000256" key="7">
    <source>
        <dbReference type="ARBA" id="ARBA00022927"/>
    </source>
</evidence>
<dbReference type="Gene3D" id="6.10.140.180">
    <property type="match status" value="1"/>
</dbReference>
<gene>
    <name evidence="10" type="ORF">M0812_29743</name>
    <name evidence="11" type="ORF">M0813_15239</name>
</gene>
<dbReference type="InterPro" id="IPR036390">
    <property type="entry name" value="WH_DNA-bd_sf"/>
</dbReference>
<evidence type="ECO:0000256" key="2">
    <source>
        <dbReference type="ARBA" id="ARBA00004496"/>
    </source>
</evidence>
<organism evidence="10 12">
    <name type="scientific">Anaeramoeba flamelloides</name>
    <dbReference type="NCBI Taxonomy" id="1746091"/>
    <lineage>
        <taxon>Eukaryota</taxon>
        <taxon>Metamonada</taxon>
        <taxon>Anaeramoebidae</taxon>
        <taxon>Anaeramoeba</taxon>
    </lineage>
</organism>
<dbReference type="GO" id="GO:0000814">
    <property type="term" value="C:ESCRT II complex"/>
    <property type="evidence" value="ECO:0007669"/>
    <property type="project" value="UniProtKB-UniRule"/>
</dbReference>
<evidence type="ECO:0000256" key="4">
    <source>
        <dbReference type="ARBA" id="ARBA00022448"/>
    </source>
</evidence>
<proteinExistence type="inferred from homology"/>
<comment type="subcellular location">
    <subcellularLocation>
        <location evidence="2">Cytoplasm</location>
    </subcellularLocation>
    <subcellularLocation>
        <location evidence="1">Endosome membrane</location>
        <topology evidence="1">Peripheral membrane protein</topology>
    </subcellularLocation>
</comment>
<comment type="function">
    <text evidence="9">Component of the endosomal sorting complex required for transport II (ESCRT-II), which is required for multivesicular body (MVB) formation and sorting of endosomal cargo proteins into MVBs.</text>
</comment>
<evidence type="ECO:0000256" key="6">
    <source>
        <dbReference type="ARBA" id="ARBA00022753"/>
    </source>
</evidence>
<sequence>MRSRGIGIAGISRLQVQNNKLNVVGKRLTEQRINDVKIQFQTFKTNLEEFAQKYRKNIRKDPKFRTHFQKMCASIGVDPLASNKGFWAELLGVGDFYSKLGVQLINVCGVTRSQNGGLIAMSQLKQEVEKMRGSKAQKISFDDIERAISKLKILGSGFEIIKFGETKFVKSVPTELNQDHTQVFALAHKRNGVLTKSLIVKEFSWQDKRVESALRTLLSQGMAWIDTQSQEPEYWFPSLIENWLDK</sequence>
<dbReference type="GO" id="GO:0043328">
    <property type="term" value="P:protein transport to vacuole involved in ubiquitin-dependent protein catabolic process via the multivesicular body sorting pathway"/>
    <property type="evidence" value="ECO:0007669"/>
    <property type="project" value="TreeGrafter"/>
</dbReference>
<evidence type="ECO:0000256" key="5">
    <source>
        <dbReference type="ARBA" id="ARBA00022490"/>
    </source>
</evidence>
<dbReference type="EMBL" id="JANTQA010000075">
    <property type="protein sequence ID" value="KAJ3424111.1"/>
    <property type="molecule type" value="Genomic_DNA"/>
</dbReference>
<dbReference type="AlphaFoldDB" id="A0AAV7Y2K8"/>
<accession>A0AAV7Y2K8</accession>
<dbReference type="InterPro" id="IPR036388">
    <property type="entry name" value="WH-like_DNA-bd_sf"/>
</dbReference>
<evidence type="ECO:0000313" key="12">
    <source>
        <dbReference type="Proteomes" id="UP001146793"/>
    </source>
</evidence>